<sequence>MKQDFEKISQSNWIFGQYFPFFCGKFNLLKLNLSRIQMIKSRLNIQYDINNMTPNRKLCA</sequence>
<protein>
    <submittedName>
        <fullName evidence="1">Uncharacterized protein</fullName>
    </submittedName>
</protein>
<name>A0A3M7RDA2_BRAPC</name>
<evidence type="ECO:0000313" key="2">
    <source>
        <dbReference type="Proteomes" id="UP000276133"/>
    </source>
</evidence>
<dbReference type="Proteomes" id="UP000276133">
    <property type="component" value="Unassembled WGS sequence"/>
</dbReference>
<proteinExistence type="predicted"/>
<dbReference type="AlphaFoldDB" id="A0A3M7RDA2"/>
<dbReference type="EMBL" id="REGN01003663">
    <property type="protein sequence ID" value="RNA21441.1"/>
    <property type="molecule type" value="Genomic_DNA"/>
</dbReference>
<organism evidence="1 2">
    <name type="scientific">Brachionus plicatilis</name>
    <name type="common">Marine rotifer</name>
    <name type="synonym">Brachionus muelleri</name>
    <dbReference type="NCBI Taxonomy" id="10195"/>
    <lineage>
        <taxon>Eukaryota</taxon>
        <taxon>Metazoa</taxon>
        <taxon>Spiralia</taxon>
        <taxon>Gnathifera</taxon>
        <taxon>Rotifera</taxon>
        <taxon>Eurotatoria</taxon>
        <taxon>Monogononta</taxon>
        <taxon>Pseudotrocha</taxon>
        <taxon>Ploima</taxon>
        <taxon>Brachionidae</taxon>
        <taxon>Brachionus</taxon>
    </lineage>
</organism>
<comment type="caution">
    <text evidence="1">The sequence shown here is derived from an EMBL/GenBank/DDBJ whole genome shotgun (WGS) entry which is preliminary data.</text>
</comment>
<gene>
    <name evidence="1" type="ORF">BpHYR1_037472</name>
</gene>
<evidence type="ECO:0000313" key="1">
    <source>
        <dbReference type="EMBL" id="RNA21441.1"/>
    </source>
</evidence>
<keyword evidence="2" id="KW-1185">Reference proteome</keyword>
<accession>A0A3M7RDA2</accession>
<reference evidence="1 2" key="1">
    <citation type="journal article" date="2018" name="Sci. Rep.">
        <title>Genomic signatures of local adaptation to the degree of environmental predictability in rotifers.</title>
        <authorList>
            <person name="Franch-Gras L."/>
            <person name="Hahn C."/>
            <person name="Garcia-Roger E.M."/>
            <person name="Carmona M.J."/>
            <person name="Serra M."/>
            <person name="Gomez A."/>
        </authorList>
    </citation>
    <scope>NUCLEOTIDE SEQUENCE [LARGE SCALE GENOMIC DNA]</scope>
    <source>
        <strain evidence="1">HYR1</strain>
    </source>
</reference>